<evidence type="ECO:0000256" key="1">
    <source>
        <dbReference type="SAM" id="Phobius"/>
    </source>
</evidence>
<dbReference type="HOGENOM" id="CLU_2411721_0_0_9"/>
<comment type="caution">
    <text evidence="2">The sequence shown here is derived from an EMBL/GenBank/DDBJ whole genome shotgun (WGS) entry which is preliminary data.</text>
</comment>
<dbReference type="AlphaFoldDB" id="F9DTK7"/>
<feature type="transmembrane region" description="Helical" evidence="1">
    <location>
        <begin position="35"/>
        <end position="55"/>
    </location>
</feature>
<gene>
    <name evidence="2" type="ORF">HMPREF9372_2138</name>
</gene>
<keyword evidence="1" id="KW-0812">Transmembrane</keyword>
<proteinExistence type="predicted"/>
<protein>
    <submittedName>
        <fullName evidence="2">Uncharacterized protein</fullName>
    </submittedName>
</protein>
<keyword evidence="1" id="KW-0472">Membrane</keyword>
<keyword evidence="1" id="KW-1133">Transmembrane helix</keyword>
<sequence length="92" mass="11096">MLPYLQRLQTLRKHFQDTYLPWIILTTIPPAYKSIILSLAFFTLIWTFLVCLLSFDFDSGFTDKKQTKKEQVNFDLFLFVSFQTIRWFIPIH</sequence>
<dbReference type="EMBL" id="AFPZ01000067">
    <property type="protein sequence ID" value="EGQ25765.1"/>
    <property type="molecule type" value="Genomic_DNA"/>
</dbReference>
<organism evidence="2 3">
    <name type="scientific">Sporosarcina newyorkensis 2681</name>
    <dbReference type="NCBI Taxonomy" id="1027292"/>
    <lineage>
        <taxon>Bacteria</taxon>
        <taxon>Bacillati</taxon>
        <taxon>Bacillota</taxon>
        <taxon>Bacilli</taxon>
        <taxon>Bacillales</taxon>
        <taxon>Caryophanaceae</taxon>
        <taxon>Sporosarcina</taxon>
    </lineage>
</organism>
<accession>F9DTK7</accession>
<reference evidence="2 3" key="1">
    <citation type="submission" date="2011-04" db="EMBL/GenBank/DDBJ databases">
        <authorList>
            <person name="Muzny D."/>
            <person name="Qin X."/>
            <person name="Deng J."/>
            <person name="Jiang H."/>
            <person name="Liu Y."/>
            <person name="Qu J."/>
            <person name="Song X.-Z."/>
            <person name="Zhang L."/>
            <person name="Thornton R."/>
            <person name="Coyle M."/>
            <person name="Francisco L."/>
            <person name="Jackson L."/>
            <person name="Javaid M."/>
            <person name="Korchina V."/>
            <person name="Kovar C."/>
            <person name="Mata R."/>
            <person name="Mathew T."/>
            <person name="Ngo R."/>
            <person name="Nguyen L."/>
            <person name="Nguyen N."/>
            <person name="Okwuonu G."/>
            <person name="Ongeri F."/>
            <person name="Pham C."/>
            <person name="Simmons D."/>
            <person name="Wilczek-Boney K."/>
            <person name="Hale W."/>
            <person name="Jakkamsetti A."/>
            <person name="Pham P."/>
            <person name="Ruth R."/>
            <person name="San Lucas F."/>
            <person name="Warren J."/>
            <person name="Zhang J."/>
            <person name="Zhao Z."/>
            <person name="Zhou C."/>
            <person name="Zhu D."/>
            <person name="Lee S."/>
            <person name="Bess C."/>
            <person name="Blankenburg K."/>
            <person name="Forbes L."/>
            <person name="Fu Q."/>
            <person name="Gubbala S."/>
            <person name="Hirani K."/>
            <person name="Jayaseelan J.C."/>
            <person name="Lara F."/>
            <person name="Munidasa M."/>
            <person name="Palculict T."/>
            <person name="Patil S."/>
            <person name="Pu L.-L."/>
            <person name="Saada N."/>
            <person name="Tang L."/>
            <person name="Weissenberger G."/>
            <person name="Zhu Y."/>
            <person name="Hemphill L."/>
            <person name="Shang Y."/>
            <person name="Youmans B."/>
            <person name="Ayvaz T."/>
            <person name="Ross M."/>
            <person name="Santibanez J."/>
            <person name="Aqrawi P."/>
            <person name="Gross S."/>
            <person name="Joshi V."/>
            <person name="Fowler G."/>
            <person name="Nazareth L."/>
            <person name="Reid J."/>
            <person name="Worley K."/>
            <person name="Petrosino J."/>
            <person name="Highlander S."/>
            <person name="Gibbs R."/>
        </authorList>
    </citation>
    <scope>NUCLEOTIDE SEQUENCE [LARGE SCALE GENOMIC DNA]</scope>
    <source>
        <strain evidence="2 3">2681</strain>
    </source>
</reference>
<evidence type="ECO:0000313" key="3">
    <source>
        <dbReference type="Proteomes" id="UP000005316"/>
    </source>
</evidence>
<dbReference type="Proteomes" id="UP000005316">
    <property type="component" value="Unassembled WGS sequence"/>
</dbReference>
<evidence type="ECO:0000313" key="2">
    <source>
        <dbReference type="EMBL" id="EGQ25765.1"/>
    </source>
</evidence>
<name>F9DTK7_9BACL</name>